<dbReference type="SUPFAM" id="SSF64182">
    <property type="entry name" value="DHH phosphoesterases"/>
    <property type="match status" value="1"/>
</dbReference>
<evidence type="ECO:0000259" key="7">
    <source>
        <dbReference type="Pfam" id="PF02272"/>
    </source>
</evidence>
<proteinExistence type="inferred from homology"/>
<dbReference type="PANTHER" id="PTHR30255">
    <property type="entry name" value="SINGLE-STRANDED-DNA-SPECIFIC EXONUCLEASE RECJ"/>
    <property type="match status" value="1"/>
</dbReference>
<dbReference type="GO" id="GO:0008409">
    <property type="term" value="F:5'-3' exonuclease activity"/>
    <property type="evidence" value="ECO:0007669"/>
    <property type="project" value="InterPro"/>
</dbReference>
<dbReference type="InterPro" id="IPR038763">
    <property type="entry name" value="DHH_sf"/>
</dbReference>
<dbReference type="EMBL" id="VSSQ01009939">
    <property type="protein sequence ID" value="MPM43005.1"/>
    <property type="molecule type" value="Genomic_DNA"/>
</dbReference>
<dbReference type="InterPro" id="IPR004610">
    <property type="entry name" value="RecJ"/>
</dbReference>
<evidence type="ECO:0000259" key="6">
    <source>
        <dbReference type="Pfam" id="PF01368"/>
    </source>
</evidence>
<dbReference type="Pfam" id="PF02272">
    <property type="entry name" value="DHHA1"/>
    <property type="match status" value="1"/>
</dbReference>
<evidence type="ECO:0000256" key="1">
    <source>
        <dbReference type="ARBA" id="ARBA00005915"/>
    </source>
</evidence>
<gene>
    <name evidence="9" type="ORF">SDC9_89677</name>
</gene>
<dbReference type="AlphaFoldDB" id="A0A644ZQ39"/>
<sequence length="678" mass="75483">MNNRMIPRAPEVCPEALVENIIESERVSAMTARALIRRGVSSAEEARRFLHPSELSLHDPYLLPDMERAVERIRLAIERSERICVYGDYDADGVCSTAMLAGRLTQMGAVVEYTIPLRHSEGYGLSEQSVRKLKERNIGLIITVDNGVSAFDEIALCSALGMDVIVTDHHSVGKTVPDCVAVVAASRKDSTYPNRYLCGAGVALKLISALNDGAYSDAELAMAAVATIADVVPLNEENRAIAANGLKYIESVPGFSALLEAAGWKQPRVDEQTVSFVIAPRLNAAGRMSTAMIGVELLLGTEETRLKEIAELLNTDNLRRKEAETEILEEAKRQIEQEGVSGHVLILKHEAWNPGVIGIVASRLCETYHFPVILFADQNGVLTGSGRSIDGVDLFENLSLFSHLYVRYGGHARAAGVTIEAEKFEEFKQLFSGQIESAYKPEDFYPSFTYEETAQFSDMTTAQVKEMRLLSPFGEKNPEPVYRFNGVKFMSLRTIGKDDKHFCSSVVQGESVLRVIAFGKSVLMNALQSAMDWDLIALPNINQYRGMESVELMWVCANASEEKNQLFNAFFEQRLYNGNCSNDKLAEWYFSLSSLVEAKPDDEAMRRHYRKLSALMSGENPPLRTLIRSLSAEELLALCVFTQLSFFTFDPEERSVAQNPERSQRQLAESPLYRMICQ</sequence>
<evidence type="ECO:0000256" key="3">
    <source>
        <dbReference type="ARBA" id="ARBA00022722"/>
    </source>
</evidence>
<accession>A0A644ZQ39</accession>
<dbReference type="Gene3D" id="3.10.310.30">
    <property type="match status" value="1"/>
</dbReference>
<feature type="domain" description="DDH" evidence="6">
    <location>
        <begin position="82"/>
        <end position="215"/>
    </location>
</feature>
<evidence type="ECO:0000256" key="5">
    <source>
        <dbReference type="ARBA" id="ARBA00022839"/>
    </source>
</evidence>
<keyword evidence="3" id="KW-0540">Nuclease</keyword>
<evidence type="ECO:0000259" key="8">
    <source>
        <dbReference type="Pfam" id="PF17768"/>
    </source>
</evidence>
<keyword evidence="5" id="KW-0269">Exonuclease</keyword>
<dbReference type="NCBIfam" id="TIGR00644">
    <property type="entry name" value="recJ"/>
    <property type="match status" value="1"/>
</dbReference>
<evidence type="ECO:0000256" key="2">
    <source>
        <dbReference type="ARBA" id="ARBA00019841"/>
    </source>
</evidence>
<protein>
    <recommendedName>
        <fullName evidence="2">Single-stranded-DNA-specific exonuclease RecJ</fullName>
    </recommendedName>
</protein>
<dbReference type="InterPro" id="IPR041122">
    <property type="entry name" value="RecJ_OB"/>
</dbReference>
<dbReference type="Gene3D" id="3.90.1640.30">
    <property type="match status" value="1"/>
</dbReference>
<dbReference type="Pfam" id="PF01368">
    <property type="entry name" value="DHH"/>
    <property type="match status" value="1"/>
</dbReference>
<comment type="similarity">
    <text evidence="1">Belongs to the RecJ family.</text>
</comment>
<name>A0A644ZQ39_9ZZZZ</name>
<dbReference type="PANTHER" id="PTHR30255:SF2">
    <property type="entry name" value="SINGLE-STRANDED-DNA-SPECIFIC EXONUCLEASE RECJ"/>
    <property type="match status" value="1"/>
</dbReference>
<comment type="caution">
    <text evidence="9">The sequence shown here is derived from an EMBL/GenBank/DDBJ whole genome shotgun (WGS) entry which is preliminary data.</text>
</comment>
<organism evidence="9">
    <name type="scientific">bioreactor metagenome</name>
    <dbReference type="NCBI Taxonomy" id="1076179"/>
    <lineage>
        <taxon>unclassified sequences</taxon>
        <taxon>metagenomes</taxon>
        <taxon>ecological metagenomes</taxon>
    </lineage>
</organism>
<feature type="domain" description="DHHA1" evidence="7">
    <location>
        <begin position="343"/>
        <end position="435"/>
    </location>
</feature>
<dbReference type="InterPro" id="IPR003156">
    <property type="entry name" value="DHHA1_dom"/>
</dbReference>
<dbReference type="InterPro" id="IPR051673">
    <property type="entry name" value="SSDNA_exonuclease_RecJ"/>
</dbReference>
<reference evidence="9" key="1">
    <citation type="submission" date="2019-08" db="EMBL/GenBank/DDBJ databases">
        <authorList>
            <person name="Kucharzyk K."/>
            <person name="Murdoch R.W."/>
            <person name="Higgins S."/>
            <person name="Loffler F."/>
        </authorList>
    </citation>
    <scope>NUCLEOTIDE SEQUENCE</scope>
</reference>
<evidence type="ECO:0000256" key="4">
    <source>
        <dbReference type="ARBA" id="ARBA00022801"/>
    </source>
</evidence>
<dbReference type="Pfam" id="PF17768">
    <property type="entry name" value="RecJ_OB"/>
    <property type="match status" value="1"/>
</dbReference>
<dbReference type="GO" id="GO:0006281">
    <property type="term" value="P:DNA repair"/>
    <property type="evidence" value="ECO:0007669"/>
    <property type="project" value="InterPro"/>
</dbReference>
<keyword evidence="4" id="KW-0378">Hydrolase</keyword>
<dbReference type="InterPro" id="IPR001667">
    <property type="entry name" value="DDH_dom"/>
</dbReference>
<evidence type="ECO:0000313" key="9">
    <source>
        <dbReference type="EMBL" id="MPM43005.1"/>
    </source>
</evidence>
<feature type="domain" description="RecJ OB" evidence="8">
    <location>
        <begin position="454"/>
        <end position="553"/>
    </location>
</feature>
<dbReference type="GO" id="GO:0006310">
    <property type="term" value="P:DNA recombination"/>
    <property type="evidence" value="ECO:0007669"/>
    <property type="project" value="InterPro"/>
</dbReference>
<dbReference type="GO" id="GO:0003676">
    <property type="term" value="F:nucleic acid binding"/>
    <property type="evidence" value="ECO:0007669"/>
    <property type="project" value="InterPro"/>
</dbReference>